<evidence type="ECO:0000256" key="8">
    <source>
        <dbReference type="SAM" id="MobiDB-lite"/>
    </source>
</evidence>
<feature type="compositionally biased region" description="Polar residues" evidence="8">
    <location>
        <begin position="284"/>
        <end position="293"/>
    </location>
</feature>
<evidence type="ECO:0000313" key="10">
    <source>
        <dbReference type="Proteomes" id="UP000235388"/>
    </source>
</evidence>
<reference evidence="9 10" key="1">
    <citation type="submission" date="2017-11" db="EMBL/GenBank/DDBJ databases">
        <title>De novo assembly and phasing of dikaryotic genomes from two isolates of Puccinia coronata f. sp. avenae, the causal agent of oat crown rust.</title>
        <authorList>
            <person name="Miller M.E."/>
            <person name="Zhang Y."/>
            <person name="Omidvar V."/>
            <person name="Sperschneider J."/>
            <person name="Schwessinger B."/>
            <person name="Raley C."/>
            <person name="Palmer J.M."/>
            <person name="Garnica D."/>
            <person name="Upadhyaya N."/>
            <person name="Rathjen J."/>
            <person name="Taylor J.M."/>
            <person name="Park R.F."/>
            <person name="Dodds P.N."/>
            <person name="Hirsch C.D."/>
            <person name="Kianian S.F."/>
            <person name="Figueroa M."/>
        </authorList>
    </citation>
    <scope>NUCLEOTIDE SEQUENCE [LARGE SCALE GENOMIC DNA]</scope>
    <source>
        <strain evidence="9">12NC29</strain>
    </source>
</reference>
<evidence type="ECO:0000256" key="6">
    <source>
        <dbReference type="ARBA" id="ARBA00029455"/>
    </source>
</evidence>
<feature type="region of interest" description="Disordered" evidence="8">
    <location>
        <begin position="100"/>
        <end position="205"/>
    </location>
</feature>
<feature type="region of interest" description="Disordered" evidence="8">
    <location>
        <begin position="1"/>
        <end position="26"/>
    </location>
</feature>
<dbReference type="OrthoDB" id="445326at2759"/>
<dbReference type="EMBL" id="PGCJ01000113">
    <property type="protein sequence ID" value="PLW47103.1"/>
    <property type="molecule type" value="Genomic_DNA"/>
</dbReference>
<accession>A0A2N5VAT8</accession>
<evidence type="ECO:0000256" key="3">
    <source>
        <dbReference type="ARBA" id="ARBA00022552"/>
    </source>
</evidence>
<proteinExistence type="inferred from homology"/>
<feature type="region of interest" description="Disordered" evidence="8">
    <location>
        <begin position="38"/>
        <end position="65"/>
    </location>
</feature>
<dbReference type="AlphaFoldDB" id="A0A2N5VAT8"/>
<keyword evidence="10" id="KW-1185">Reference proteome</keyword>
<dbReference type="GO" id="GO:0032040">
    <property type="term" value="C:small-subunit processome"/>
    <property type="evidence" value="ECO:0007669"/>
    <property type="project" value="TreeGrafter"/>
</dbReference>
<comment type="caution">
    <text evidence="9">The sequence shown here is derived from an EMBL/GenBank/DDBJ whole genome shotgun (WGS) entry which is preliminary data.</text>
</comment>
<comment type="similarity">
    <text evidence="6">Belongs to the MPP10 family.</text>
</comment>
<comment type="subcellular location">
    <subcellularLocation>
        <location evidence="1">Nucleus</location>
        <location evidence="1">Nucleolus</location>
    </subcellularLocation>
</comment>
<dbReference type="GO" id="GO:0006364">
    <property type="term" value="P:rRNA processing"/>
    <property type="evidence" value="ECO:0007669"/>
    <property type="project" value="UniProtKB-KW"/>
</dbReference>
<name>A0A2N5VAT8_9BASI</name>
<evidence type="ECO:0000256" key="5">
    <source>
        <dbReference type="ARBA" id="ARBA00023274"/>
    </source>
</evidence>
<dbReference type="GO" id="GO:0005732">
    <property type="term" value="C:sno(s)RNA-containing ribonucleoprotein complex"/>
    <property type="evidence" value="ECO:0007669"/>
    <property type="project" value="InterPro"/>
</dbReference>
<feature type="compositionally biased region" description="Basic residues" evidence="8">
    <location>
        <begin position="191"/>
        <end position="200"/>
    </location>
</feature>
<gene>
    <name evidence="9" type="ORF">PCANC_09656</name>
</gene>
<protein>
    <submittedName>
        <fullName evidence="9">Uncharacterized protein</fullName>
    </submittedName>
</protein>
<feature type="compositionally biased region" description="Acidic residues" evidence="8">
    <location>
        <begin position="103"/>
        <end position="129"/>
    </location>
</feature>
<keyword evidence="3" id="KW-0698">rRNA processing</keyword>
<organism evidence="9 10">
    <name type="scientific">Puccinia coronata f. sp. avenae</name>
    <dbReference type="NCBI Taxonomy" id="200324"/>
    <lineage>
        <taxon>Eukaryota</taxon>
        <taxon>Fungi</taxon>
        <taxon>Dikarya</taxon>
        <taxon>Basidiomycota</taxon>
        <taxon>Pucciniomycotina</taxon>
        <taxon>Pucciniomycetes</taxon>
        <taxon>Pucciniales</taxon>
        <taxon>Pucciniaceae</taxon>
        <taxon>Puccinia</taxon>
    </lineage>
</organism>
<feature type="region of interest" description="Disordered" evidence="8">
    <location>
        <begin position="401"/>
        <end position="436"/>
    </location>
</feature>
<keyword evidence="5" id="KW-0687">Ribonucleoprotein</keyword>
<dbReference type="InterPro" id="IPR012173">
    <property type="entry name" value="Mpp10"/>
</dbReference>
<sequence>MRRKLTRLAGQSGKPKDEEESDDDQEIDLFSRLNTALIEDKDKLDEDDDDEKGDQVDLDSVAEKEKLTPKIGGRVKFSEQVRVREIPAKNRGLRVAEILSANDNDESNEEDAEFHFDDDERGSEDEEDNKDGSEYLFTNDSSSTADSQDSQDEDGGGKTMSRLSGGLSNDGFSQGLADPDGTTGEEELSRHAKKMKRRSPSKSLSLNWRTWPRKKKIAPAVTEEKTLVNLEALIKSRIHEGNYDDDVIWKRSIDPNVFLLSQLLLELNTRHVGNKITDGDYKQTKSQSENGQRATDAKDEKLCKEHEELKRMLESLSDKLDALSSTHFTPHQPTPTIKTINNLPSILLESSLPTATGAGTLLAPEELFSVRLTRELVTDTASLKYAQQPNLRTCIKKVRAKAGHVHPSSTPPAAGSSIRANQDPESEEGQPGCGVR</sequence>
<evidence type="ECO:0000313" key="9">
    <source>
        <dbReference type="EMBL" id="PLW47103.1"/>
    </source>
</evidence>
<dbReference type="PANTHER" id="PTHR17039">
    <property type="entry name" value="U3 SMALL NUCLEOLAR RIBONUCLEOPROTEIN PROTEIN MPP10"/>
    <property type="match status" value="1"/>
</dbReference>
<keyword evidence="7" id="KW-0175">Coiled coil</keyword>
<evidence type="ECO:0000256" key="2">
    <source>
        <dbReference type="ARBA" id="ARBA00022517"/>
    </source>
</evidence>
<keyword evidence="2" id="KW-0690">Ribosome biogenesis</keyword>
<dbReference type="Proteomes" id="UP000235388">
    <property type="component" value="Unassembled WGS sequence"/>
</dbReference>
<evidence type="ECO:0000256" key="7">
    <source>
        <dbReference type="SAM" id="Coils"/>
    </source>
</evidence>
<dbReference type="STRING" id="200324.A0A2N5VAT8"/>
<dbReference type="PANTHER" id="PTHR17039:SF0">
    <property type="entry name" value="U3 SMALL NUCLEOLAR RIBONUCLEOPROTEIN PROTEIN MPP10"/>
    <property type="match status" value="1"/>
</dbReference>
<dbReference type="Pfam" id="PF04006">
    <property type="entry name" value="Mpp10"/>
    <property type="match status" value="1"/>
</dbReference>
<dbReference type="GO" id="GO:0034457">
    <property type="term" value="C:Mpp10 complex"/>
    <property type="evidence" value="ECO:0007669"/>
    <property type="project" value="InterPro"/>
</dbReference>
<keyword evidence="4" id="KW-0539">Nucleus</keyword>
<evidence type="ECO:0000256" key="4">
    <source>
        <dbReference type="ARBA" id="ARBA00023242"/>
    </source>
</evidence>
<feature type="region of interest" description="Disordered" evidence="8">
    <location>
        <begin position="275"/>
        <end position="298"/>
    </location>
</feature>
<evidence type="ECO:0000256" key="1">
    <source>
        <dbReference type="ARBA" id="ARBA00004604"/>
    </source>
</evidence>
<feature type="coiled-coil region" evidence="7">
    <location>
        <begin position="299"/>
        <end position="326"/>
    </location>
</feature>